<accession>A0AAD5M1N3</accession>
<evidence type="ECO:0000313" key="1">
    <source>
        <dbReference type="EMBL" id="KAJ1350550.1"/>
    </source>
</evidence>
<protein>
    <submittedName>
        <fullName evidence="1">Uncharacterized protein</fullName>
    </submittedName>
</protein>
<dbReference type="AlphaFoldDB" id="A0AAD5M1N3"/>
<organism evidence="1 2">
    <name type="scientific">Parelaphostrongylus tenuis</name>
    <name type="common">Meningeal worm</name>
    <dbReference type="NCBI Taxonomy" id="148309"/>
    <lineage>
        <taxon>Eukaryota</taxon>
        <taxon>Metazoa</taxon>
        <taxon>Ecdysozoa</taxon>
        <taxon>Nematoda</taxon>
        <taxon>Chromadorea</taxon>
        <taxon>Rhabditida</taxon>
        <taxon>Rhabditina</taxon>
        <taxon>Rhabditomorpha</taxon>
        <taxon>Strongyloidea</taxon>
        <taxon>Metastrongylidae</taxon>
        <taxon>Parelaphostrongylus</taxon>
    </lineage>
</organism>
<proteinExistence type="predicted"/>
<keyword evidence="2" id="KW-1185">Reference proteome</keyword>
<sequence length="150" mass="16485">MNGVWFSGIATSGASARGTVQRLVTQTENVSSCDEKIILAEAKIDETYCIIVGNLVTGVCTVREDGNKKKCSMPEAMKVTVTAINGAHVTVSETFSVEIAFFMTTLSTSIIMADWSKAMWQSVLTERFECWHQVRLDRTSSQQGRFFGGN</sequence>
<evidence type="ECO:0000313" key="2">
    <source>
        <dbReference type="Proteomes" id="UP001196413"/>
    </source>
</evidence>
<reference evidence="1" key="1">
    <citation type="submission" date="2021-06" db="EMBL/GenBank/DDBJ databases">
        <title>Parelaphostrongylus tenuis whole genome reference sequence.</title>
        <authorList>
            <person name="Garwood T.J."/>
            <person name="Larsen P.A."/>
            <person name="Fountain-Jones N.M."/>
            <person name="Garbe J.R."/>
            <person name="Macchietto M.G."/>
            <person name="Kania S.A."/>
            <person name="Gerhold R.W."/>
            <person name="Richards J.E."/>
            <person name="Wolf T.M."/>
        </authorList>
    </citation>
    <scope>NUCLEOTIDE SEQUENCE</scope>
    <source>
        <strain evidence="1">MNPRO001-30</strain>
        <tissue evidence="1">Meninges</tissue>
    </source>
</reference>
<comment type="caution">
    <text evidence="1">The sequence shown here is derived from an EMBL/GenBank/DDBJ whole genome shotgun (WGS) entry which is preliminary data.</text>
</comment>
<dbReference type="EMBL" id="JAHQIW010000888">
    <property type="protein sequence ID" value="KAJ1350550.1"/>
    <property type="molecule type" value="Genomic_DNA"/>
</dbReference>
<gene>
    <name evidence="1" type="ORF">KIN20_006358</name>
</gene>
<name>A0AAD5M1N3_PARTN</name>
<dbReference type="Proteomes" id="UP001196413">
    <property type="component" value="Unassembled WGS sequence"/>
</dbReference>